<dbReference type="EMBL" id="JAINUF010000008">
    <property type="protein sequence ID" value="KAJ8352669.1"/>
    <property type="molecule type" value="Genomic_DNA"/>
</dbReference>
<comment type="caution">
    <text evidence="2">The sequence shown here is derived from an EMBL/GenBank/DDBJ whole genome shotgun (WGS) entry which is preliminary data.</text>
</comment>
<dbReference type="AlphaFoldDB" id="A0A9Q1F7L8"/>
<gene>
    <name evidence="2" type="ORF">SKAU_G00241450</name>
</gene>
<name>A0A9Q1F7L8_SYNKA</name>
<reference evidence="2" key="1">
    <citation type="journal article" date="2023" name="Science">
        <title>Genome structures resolve the early diversification of teleost fishes.</title>
        <authorList>
            <person name="Parey E."/>
            <person name="Louis A."/>
            <person name="Montfort J."/>
            <person name="Bouchez O."/>
            <person name="Roques C."/>
            <person name="Iampietro C."/>
            <person name="Lluch J."/>
            <person name="Castinel A."/>
            <person name="Donnadieu C."/>
            <person name="Desvignes T."/>
            <person name="Floi Bucao C."/>
            <person name="Jouanno E."/>
            <person name="Wen M."/>
            <person name="Mejri S."/>
            <person name="Dirks R."/>
            <person name="Jansen H."/>
            <person name="Henkel C."/>
            <person name="Chen W.J."/>
            <person name="Zahm M."/>
            <person name="Cabau C."/>
            <person name="Klopp C."/>
            <person name="Thompson A.W."/>
            <person name="Robinson-Rechavi M."/>
            <person name="Braasch I."/>
            <person name="Lecointre G."/>
            <person name="Bobe J."/>
            <person name="Postlethwait J.H."/>
            <person name="Berthelot C."/>
            <person name="Roest Crollius H."/>
            <person name="Guiguen Y."/>
        </authorList>
    </citation>
    <scope>NUCLEOTIDE SEQUENCE</scope>
    <source>
        <strain evidence="2">WJC10195</strain>
    </source>
</reference>
<evidence type="ECO:0000256" key="1">
    <source>
        <dbReference type="SAM" id="MobiDB-lite"/>
    </source>
</evidence>
<dbReference type="Proteomes" id="UP001152622">
    <property type="component" value="Chromosome 8"/>
</dbReference>
<protein>
    <submittedName>
        <fullName evidence="2">Uncharacterized protein</fullName>
    </submittedName>
</protein>
<organism evidence="2 3">
    <name type="scientific">Synaphobranchus kaupii</name>
    <name type="common">Kaup's arrowtooth eel</name>
    <dbReference type="NCBI Taxonomy" id="118154"/>
    <lineage>
        <taxon>Eukaryota</taxon>
        <taxon>Metazoa</taxon>
        <taxon>Chordata</taxon>
        <taxon>Craniata</taxon>
        <taxon>Vertebrata</taxon>
        <taxon>Euteleostomi</taxon>
        <taxon>Actinopterygii</taxon>
        <taxon>Neopterygii</taxon>
        <taxon>Teleostei</taxon>
        <taxon>Anguilliformes</taxon>
        <taxon>Synaphobranchidae</taxon>
        <taxon>Synaphobranchus</taxon>
    </lineage>
</organism>
<sequence length="103" mass="11617">MVAAFKPEDADDTSSEEEDAQGSDVGDEERRYGSIETTPCVVHTLRLVLNMMGKEPTVKRLLLDQARNTVQLFWKSSVAAQRLLEQRGLTAIKDRPTRWSSTH</sequence>
<feature type="region of interest" description="Disordered" evidence="1">
    <location>
        <begin position="1"/>
        <end position="33"/>
    </location>
</feature>
<dbReference type="SUPFAM" id="SSF53098">
    <property type="entry name" value="Ribonuclease H-like"/>
    <property type="match status" value="1"/>
</dbReference>
<accession>A0A9Q1F7L8</accession>
<dbReference type="OrthoDB" id="1607513at2759"/>
<evidence type="ECO:0000313" key="3">
    <source>
        <dbReference type="Proteomes" id="UP001152622"/>
    </source>
</evidence>
<proteinExistence type="predicted"/>
<feature type="compositionally biased region" description="Acidic residues" evidence="1">
    <location>
        <begin position="9"/>
        <end position="27"/>
    </location>
</feature>
<keyword evidence="3" id="KW-1185">Reference proteome</keyword>
<dbReference type="InterPro" id="IPR012337">
    <property type="entry name" value="RNaseH-like_sf"/>
</dbReference>
<evidence type="ECO:0000313" key="2">
    <source>
        <dbReference type="EMBL" id="KAJ8352669.1"/>
    </source>
</evidence>